<evidence type="ECO:0000256" key="1">
    <source>
        <dbReference type="ARBA" id="ARBA00004434"/>
    </source>
</evidence>
<dbReference type="PANTHER" id="PTHR12763:SF28">
    <property type="entry name" value="GEO10507P1-RELATED"/>
    <property type="match status" value="1"/>
</dbReference>
<evidence type="ECO:0000256" key="5">
    <source>
        <dbReference type="ARBA" id="ARBA00023128"/>
    </source>
</evidence>
<evidence type="ECO:0000256" key="2">
    <source>
        <dbReference type="ARBA" id="ARBA00022692"/>
    </source>
</evidence>
<dbReference type="Proteomes" id="UP001162131">
    <property type="component" value="Unassembled WGS sequence"/>
</dbReference>
<keyword evidence="8" id="KW-0732">Signal</keyword>
<protein>
    <recommendedName>
        <fullName evidence="11">Mitochondrial import inner membrane translocase subunit TIM14</fullName>
    </recommendedName>
</protein>
<dbReference type="CDD" id="cd06257">
    <property type="entry name" value="DnaJ"/>
    <property type="match status" value="1"/>
</dbReference>
<comment type="similarity">
    <text evidence="7">Belongs to the TIM14 family.</text>
</comment>
<keyword evidence="6" id="KW-0472">Membrane</keyword>
<dbReference type="GO" id="GO:0030150">
    <property type="term" value="P:protein import into mitochondrial matrix"/>
    <property type="evidence" value="ECO:0007669"/>
    <property type="project" value="TreeGrafter"/>
</dbReference>
<name>A0AAU9JW40_9CILI</name>
<organism evidence="9 10">
    <name type="scientific">Blepharisma stoltei</name>
    <dbReference type="NCBI Taxonomy" id="1481888"/>
    <lineage>
        <taxon>Eukaryota</taxon>
        <taxon>Sar</taxon>
        <taxon>Alveolata</taxon>
        <taxon>Ciliophora</taxon>
        <taxon>Postciliodesmatophora</taxon>
        <taxon>Heterotrichea</taxon>
        <taxon>Heterotrichida</taxon>
        <taxon>Blepharismidae</taxon>
        <taxon>Blepharisma</taxon>
    </lineage>
</organism>
<evidence type="ECO:0000256" key="4">
    <source>
        <dbReference type="ARBA" id="ARBA00022989"/>
    </source>
</evidence>
<evidence type="ECO:0008006" key="11">
    <source>
        <dbReference type="Google" id="ProtNLM"/>
    </source>
</evidence>
<evidence type="ECO:0000256" key="3">
    <source>
        <dbReference type="ARBA" id="ARBA00022792"/>
    </source>
</evidence>
<dbReference type="GO" id="GO:0001405">
    <property type="term" value="C:PAM complex, Tim23 associated import motor"/>
    <property type="evidence" value="ECO:0007669"/>
    <property type="project" value="TreeGrafter"/>
</dbReference>
<dbReference type="EMBL" id="CAJZBQ010000052">
    <property type="protein sequence ID" value="CAG9331050.1"/>
    <property type="molecule type" value="Genomic_DNA"/>
</dbReference>
<dbReference type="InterPro" id="IPR036869">
    <property type="entry name" value="J_dom_sf"/>
</dbReference>
<keyword evidence="5" id="KW-0496">Mitochondrion</keyword>
<evidence type="ECO:0000256" key="6">
    <source>
        <dbReference type="ARBA" id="ARBA00023136"/>
    </source>
</evidence>
<evidence type="ECO:0000256" key="7">
    <source>
        <dbReference type="ARBA" id="ARBA00038105"/>
    </source>
</evidence>
<feature type="chain" id="PRO_5043403855" description="Mitochondrial import inner membrane translocase subunit TIM14" evidence="8">
    <location>
        <begin position="19"/>
        <end position="109"/>
    </location>
</feature>
<evidence type="ECO:0000313" key="9">
    <source>
        <dbReference type="EMBL" id="CAG9331050.1"/>
    </source>
</evidence>
<accession>A0AAU9JW40</accession>
<keyword evidence="4" id="KW-1133">Transmembrane helix</keyword>
<dbReference type="GO" id="GO:0001671">
    <property type="term" value="F:ATPase activator activity"/>
    <property type="evidence" value="ECO:0007669"/>
    <property type="project" value="TreeGrafter"/>
</dbReference>
<dbReference type="PANTHER" id="PTHR12763">
    <property type="match status" value="1"/>
</dbReference>
<dbReference type="Gene3D" id="1.10.287.110">
    <property type="entry name" value="DnaJ domain"/>
    <property type="match status" value="1"/>
</dbReference>
<sequence length="109" mass="11703">MSHFALIGLGLIFAAASSKVVIRAIRQSKAAKAGGLSLDSSRAKLYMGPFENPMTRREASLILGVRESAPEDKILSAHKRLMLLNHPDNGGSTYLATKVNEAKGVLIQK</sequence>
<keyword evidence="2" id="KW-0812">Transmembrane</keyword>
<dbReference type="FunFam" id="1.10.287.110:FF:000001">
    <property type="entry name" value="Import inner membrane translocase subunit tim14"/>
    <property type="match status" value="1"/>
</dbReference>
<keyword evidence="3" id="KW-0999">Mitochondrion inner membrane</keyword>
<reference evidence="9" key="1">
    <citation type="submission" date="2021-09" db="EMBL/GenBank/DDBJ databases">
        <authorList>
            <consortium name="AG Swart"/>
            <person name="Singh M."/>
            <person name="Singh A."/>
            <person name="Seah K."/>
            <person name="Emmerich C."/>
        </authorList>
    </citation>
    <scope>NUCLEOTIDE SEQUENCE</scope>
    <source>
        <strain evidence="9">ATCC30299</strain>
    </source>
</reference>
<feature type="signal peptide" evidence="8">
    <location>
        <begin position="1"/>
        <end position="18"/>
    </location>
</feature>
<dbReference type="AlphaFoldDB" id="A0AAU9JW40"/>
<comment type="subcellular location">
    <subcellularLocation>
        <location evidence="1">Mitochondrion inner membrane</location>
        <topology evidence="1">Single-pass membrane protein</topology>
    </subcellularLocation>
</comment>
<dbReference type="SUPFAM" id="SSF46565">
    <property type="entry name" value="Chaperone J-domain"/>
    <property type="match status" value="1"/>
</dbReference>
<proteinExistence type="inferred from homology"/>
<comment type="caution">
    <text evidence="9">The sequence shown here is derived from an EMBL/GenBank/DDBJ whole genome shotgun (WGS) entry which is preliminary data.</text>
</comment>
<dbReference type="InterPro" id="IPR001623">
    <property type="entry name" value="DnaJ_domain"/>
</dbReference>
<gene>
    <name evidence="9" type="ORF">BSTOLATCC_MIC52456</name>
</gene>
<evidence type="ECO:0000313" key="10">
    <source>
        <dbReference type="Proteomes" id="UP001162131"/>
    </source>
</evidence>
<evidence type="ECO:0000256" key="8">
    <source>
        <dbReference type="SAM" id="SignalP"/>
    </source>
</evidence>
<keyword evidence="10" id="KW-1185">Reference proteome</keyword>